<gene>
    <name evidence="12" type="ORF">CYMTET_33574</name>
</gene>
<evidence type="ECO:0000313" key="12">
    <source>
        <dbReference type="EMBL" id="KAK3257335.1"/>
    </source>
</evidence>
<keyword evidence="7" id="KW-1133">Transmembrane helix</keyword>
<name>A0AAE0FCV6_9CHLO</name>
<evidence type="ECO:0000256" key="3">
    <source>
        <dbReference type="ARBA" id="ARBA00022676"/>
    </source>
</evidence>
<protein>
    <submittedName>
        <fullName evidence="12">Glycosyltransferase 29 protein</fullName>
    </submittedName>
</protein>
<evidence type="ECO:0000256" key="2">
    <source>
        <dbReference type="ARBA" id="ARBA00006003"/>
    </source>
</evidence>
<accession>A0AAE0FCV6</accession>
<comment type="subcellular location">
    <subcellularLocation>
        <location evidence="1">Golgi apparatus membrane</location>
        <topology evidence="1">Single-pass type II membrane protein</topology>
    </subcellularLocation>
</comment>
<evidence type="ECO:0000256" key="1">
    <source>
        <dbReference type="ARBA" id="ARBA00004323"/>
    </source>
</evidence>
<keyword evidence="10" id="KW-0325">Glycoprotein</keyword>
<evidence type="ECO:0000256" key="8">
    <source>
        <dbReference type="ARBA" id="ARBA00023034"/>
    </source>
</evidence>
<evidence type="ECO:0000256" key="5">
    <source>
        <dbReference type="ARBA" id="ARBA00022692"/>
    </source>
</evidence>
<evidence type="ECO:0000256" key="7">
    <source>
        <dbReference type="ARBA" id="ARBA00022989"/>
    </source>
</evidence>
<keyword evidence="13" id="KW-1185">Reference proteome</keyword>
<organism evidence="12 13">
    <name type="scientific">Cymbomonas tetramitiformis</name>
    <dbReference type="NCBI Taxonomy" id="36881"/>
    <lineage>
        <taxon>Eukaryota</taxon>
        <taxon>Viridiplantae</taxon>
        <taxon>Chlorophyta</taxon>
        <taxon>Pyramimonadophyceae</taxon>
        <taxon>Pyramimonadales</taxon>
        <taxon>Pyramimonadaceae</taxon>
        <taxon>Cymbomonas</taxon>
    </lineage>
</organism>
<comment type="similarity">
    <text evidence="2">Belongs to the glycosyltransferase 29 family.</text>
</comment>
<evidence type="ECO:0000256" key="11">
    <source>
        <dbReference type="SAM" id="Coils"/>
    </source>
</evidence>
<dbReference type="Proteomes" id="UP001190700">
    <property type="component" value="Unassembled WGS sequence"/>
</dbReference>
<dbReference type="AlphaFoldDB" id="A0AAE0FCV6"/>
<evidence type="ECO:0000313" key="13">
    <source>
        <dbReference type="Proteomes" id="UP001190700"/>
    </source>
</evidence>
<dbReference type="Pfam" id="PF00777">
    <property type="entry name" value="Glyco_transf_29"/>
    <property type="match status" value="1"/>
</dbReference>
<comment type="caution">
    <text evidence="12">The sequence shown here is derived from an EMBL/GenBank/DDBJ whole genome shotgun (WGS) entry which is preliminary data.</text>
</comment>
<keyword evidence="8" id="KW-0333">Golgi apparatus</keyword>
<sequence length="192" mass="22034">MEIEAALPAAGFTTKVYYNLLHRMRILKGMYGEELSRRCSPLPPAGSMARHYCEVLATQPRMWLLAPTLVTSSRAIWMSIKRRLEDRIQEVREKMSIQEQKTAEAQLAATAAQLRKFHYHNKPMSGMVAVYFSMQLCDQIDLYGFEAYKEGTKTPYHYFDRREGMTQVHSFDLAIDVFKTLGAHVNLHIVGA</sequence>
<proteinExistence type="inferred from homology"/>
<evidence type="ECO:0000256" key="9">
    <source>
        <dbReference type="ARBA" id="ARBA00023136"/>
    </source>
</evidence>
<dbReference type="InterPro" id="IPR038578">
    <property type="entry name" value="GT29-like_sf"/>
</dbReference>
<dbReference type="EMBL" id="LGRX02020647">
    <property type="protein sequence ID" value="KAK3257335.1"/>
    <property type="molecule type" value="Genomic_DNA"/>
</dbReference>
<evidence type="ECO:0000256" key="4">
    <source>
        <dbReference type="ARBA" id="ARBA00022679"/>
    </source>
</evidence>
<evidence type="ECO:0000256" key="6">
    <source>
        <dbReference type="ARBA" id="ARBA00022968"/>
    </source>
</evidence>
<evidence type="ECO:0000256" key="10">
    <source>
        <dbReference type="ARBA" id="ARBA00023180"/>
    </source>
</evidence>
<keyword evidence="3" id="KW-0328">Glycosyltransferase</keyword>
<keyword evidence="11" id="KW-0175">Coiled coil</keyword>
<dbReference type="InterPro" id="IPR001675">
    <property type="entry name" value="Glyco_trans_29"/>
</dbReference>
<keyword evidence="9" id="KW-0472">Membrane</keyword>
<reference evidence="12 13" key="1">
    <citation type="journal article" date="2015" name="Genome Biol. Evol.">
        <title>Comparative Genomics of a Bacterivorous Green Alga Reveals Evolutionary Causalities and Consequences of Phago-Mixotrophic Mode of Nutrition.</title>
        <authorList>
            <person name="Burns J.A."/>
            <person name="Paasch A."/>
            <person name="Narechania A."/>
            <person name="Kim E."/>
        </authorList>
    </citation>
    <scope>NUCLEOTIDE SEQUENCE [LARGE SCALE GENOMIC DNA]</scope>
    <source>
        <strain evidence="12 13">PLY_AMNH</strain>
    </source>
</reference>
<dbReference type="PANTHER" id="PTHR11987:SF36">
    <property type="entry name" value="SIA-ALPHA-2,3-GAL-BETA-1,4-GLCNAC-R:ALPHA 2,8-SIALYLTRANSFERASE"/>
    <property type="match status" value="1"/>
</dbReference>
<keyword evidence="5" id="KW-0812">Transmembrane</keyword>
<dbReference type="GO" id="GO:0008373">
    <property type="term" value="F:sialyltransferase activity"/>
    <property type="evidence" value="ECO:0007669"/>
    <property type="project" value="InterPro"/>
</dbReference>
<dbReference type="PANTHER" id="PTHR11987">
    <property type="entry name" value="ALPHA-2,8-SIALYLTRANSFERASE"/>
    <property type="match status" value="1"/>
</dbReference>
<keyword evidence="4" id="KW-0808">Transferase</keyword>
<dbReference type="InterPro" id="IPR050943">
    <property type="entry name" value="Glycosyltr_29_Sialyltrsf"/>
</dbReference>
<dbReference type="GO" id="GO:0000139">
    <property type="term" value="C:Golgi membrane"/>
    <property type="evidence" value="ECO:0007669"/>
    <property type="project" value="UniProtKB-SubCell"/>
</dbReference>
<feature type="coiled-coil region" evidence="11">
    <location>
        <begin position="81"/>
        <end position="108"/>
    </location>
</feature>
<dbReference type="Gene3D" id="3.90.1480.20">
    <property type="entry name" value="Glycosyl transferase family 29"/>
    <property type="match status" value="1"/>
</dbReference>
<keyword evidence="6" id="KW-0735">Signal-anchor</keyword>